<feature type="chain" id="PRO_5032749159" evidence="7">
    <location>
        <begin position="25"/>
        <end position="824"/>
    </location>
</feature>
<keyword evidence="3 4" id="KW-0175">Coiled coil</keyword>
<feature type="compositionally biased region" description="Polar residues" evidence="5">
    <location>
        <begin position="84"/>
        <end position="96"/>
    </location>
</feature>
<evidence type="ECO:0000256" key="3">
    <source>
        <dbReference type="ARBA" id="ARBA00023054"/>
    </source>
</evidence>
<name>A0A8B2Z803_9LACO</name>
<keyword evidence="7" id="KW-0732">Signal</keyword>
<protein>
    <submittedName>
        <fullName evidence="8">SEC10/PgrA surface exclusion domain-containing protein</fullName>
    </submittedName>
</protein>
<feature type="signal peptide" evidence="7">
    <location>
        <begin position="1"/>
        <end position="24"/>
    </location>
</feature>
<feature type="compositionally biased region" description="Basic and acidic residues" evidence="5">
    <location>
        <begin position="139"/>
        <end position="170"/>
    </location>
</feature>
<organism evidence="8 9">
    <name type="scientific">Ligilactobacillus ruminis</name>
    <dbReference type="NCBI Taxonomy" id="1623"/>
    <lineage>
        <taxon>Bacteria</taxon>
        <taxon>Bacillati</taxon>
        <taxon>Bacillota</taxon>
        <taxon>Bacilli</taxon>
        <taxon>Lactobacillales</taxon>
        <taxon>Lactobacillaceae</taxon>
        <taxon>Ligilactobacillus</taxon>
    </lineage>
</organism>
<dbReference type="NCBIfam" id="TIGR04320">
    <property type="entry name" value="Surf_Exclu_PgrA"/>
    <property type="match status" value="1"/>
</dbReference>
<feature type="compositionally biased region" description="Basic and acidic residues" evidence="5">
    <location>
        <begin position="51"/>
        <end position="61"/>
    </location>
</feature>
<dbReference type="GO" id="GO:0006888">
    <property type="term" value="P:endoplasmic reticulum to Golgi vesicle-mediated transport"/>
    <property type="evidence" value="ECO:0007669"/>
    <property type="project" value="TreeGrafter"/>
</dbReference>
<feature type="compositionally biased region" description="Polar residues" evidence="5">
    <location>
        <begin position="36"/>
        <end position="50"/>
    </location>
</feature>
<evidence type="ECO:0000313" key="8">
    <source>
        <dbReference type="EMBL" id="RGK45198.1"/>
    </source>
</evidence>
<comment type="subcellular location">
    <subcellularLocation>
        <location evidence="1">Golgi apparatus</location>
    </subcellularLocation>
</comment>
<feature type="compositionally biased region" description="Basic and acidic residues" evidence="5">
    <location>
        <begin position="98"/>
        <end position="132"/>
    </location>
</feature>
<evidence type="ECO:0000256" key="2">
    <source>
        <dbReference type="ARBA" id="ARBA00023034"/>
    </source>
</evidence>
<feature type="coiled-coil region" evidence="4">
    <location>
        <begin position="544"/>
        <end position="735"/>
    </location>
</feature>
<dbReference type="RefSeq" id="WP_117643888.1">
    <property type="nucleotide sequence ID" value="NZ_JAQFDM010000009.1"/>
</dbReference>
<evidence type="ECO:0000256" key="1">
    <source>
        <dbReference type="ARBA" id="ARBA00004555"/>
    </source>
</evidence>
<dbReference type="PANTHER" id="PTHR18921:SF2">
    <property type="entry name" value="THYROID RECEPTOR-INTERACTING PROTEIN 11"/>
    <property type="match status" value="1"/>
</dbReference>
<keyword evidence="2" id="KW-0333">Golgi apparatus</keyword>
<dbReference type="InterPro" id="IPR027607">
    <property type="entry name" value="Surf_Exclu_SEC10/PgrA"/>
</dbReference>
<feature type="region of interest" description="Disordered" evidence="5">
    <location>
        <begin position="189"/>
        <end position="226"/>
    </location>
</feature>
<evidence type="ECO:0000256" key="4">
    <source>
        <dbReference type="SAM" id="Coils"/>
    </source>
</evidence>
<proteinExistence type="predicted"/>
<dbReference type="PANTHER" id="PTHR18921">
    <property type="entry name" value="MYOSIN HEAVY CHAIN - RELATED"/>
    <property type="match status" value="1"/>
</dbReference>
<sequence>MKKQLITMGAVGLAMAGMNSGACADEVQAHPAATPNAVQTEAKTPQQQADSAREELERAGDEQAAARQNVAERQEEVQRKQDEYNQAVSGQEQAQKNADAKFQDLNEARKKKDEATQPKLDKAEEDADRARQEQLAAERVLEQAEEQQKKTQEAEDAARNDVNDVRKKVDAAAEDVNRARDIYDNRNEAKAERELEDARTELDSRKDDLSRSEQDLEQNHAAQEKMEQEFRELVKKDNAAHKVTDHWEYRLKSPSVNTDDRMKQLSADFIGVVRDYLAGKADEKTYRDACSAYEQSIYYGVELNGYTVTRRNDAGIPNEWSIKLDTDKTENDEAVDVNNLTQAQIENITNYVAYLINSVRDQLGFTPLTGHVTTSSGAQKLAEDVAAVKRGKEVGSNVTAGEASAIARRYGLSEISLLRSGFYGKHSTNMTELKHWLLEGILNDLFTYTRNPGDADSIWQILGISQLNKAHSKIDETYLGLSTSFVRDPKSAYDDCGGESYAFCFIPLVGGHAVSEADHAAFERSGFAQKLFDPFNREYVQGNYIEAKKESDQTAAELKKLAERKRDMYFWGSHIEYVIQTCRENVAKAQRKVDEARRNLELYRADAAEKLANLNSARAELEKAQNRLAASLEAYNRTKAVNEQAKKAVSDAQKALDAAKRNAKAAENEISELKNAGKEYQKALAAFEKAQAELEAAEKNTSARRQAQRDAQAALEAAKEALAAADAKVREKQQAYDAALLALEVRRQQNLLAQKNQSHVDTTPLVLKAKKIPGVQTEQGKEALPQMGDAAGKSAAVSSAGAVLTAFAGIMAMFGLTERRKRGN</sequence>
<gene>
    <name evidence="8" type="ORF">DXD09_09165</name>
</gene>
<feature type="region of interest" description="Disordered" evidence="5">
    <location>
        <begin position="27"/>
        <end position="170"/>
    </location>
</feature>
<feature type="compositionally biased region" description="Basic and acidic residues" evidence="5">
    <location>
        <begin position="70"/>
        <end position="83"/>
    </location>
</feature>
<dbReference type="EMBL" id="QSQR01000010">
    <property type="protein sequence ID" value="RGK45198.1"/>
    <property type="molecule type" value="Genomic_DNA"/>
</dbReference>
<evidence type="ECO:0000256" key="7">
    <source>
        <dbReference type="SAM" id="SignalP"/>
    </source>
</evidence>
<dbReference type="GO" id="GO:0007030">
    <property type="term" value="P:Golgi organization"/>
    <property type="evidence" value="ECO:0007669"/>
    <property type="project" value="TreeGrafter"/>
</dbReference>
<evidence type="ECO:0000256" key="5">
    <source>
        <dbReference type="SAM" id="MobiDB-lite"/>
    </source>
</evidence>
<keyword evidence="6" id="KW-1133">Transmembrane helix</keyword>
<accession>A0A8B2Z803</accession>
<dbReference type="Proteomes" id="UP000260790">
    <property type="component" value="Unassembled WGS sequence"/>
</dbReference>
<feature type="transmembrane region" description="Helical" evidence="6">
    <location>
        <begin position="795"/>
        <end position="816"/>
    </location>
</feature>
<keyword evidence="6" id="KW-0812">Transmembrane</keyword>
<comment type="caution">
    <text evidence="8">The sequence shown here is derived from an EMBL/GenBank/DDBJ whole genome shotgun (WGS) entry which is preliminary data.</text>
</comment>
<dbReference type="GO" id="GO:0031267">
    <property type="term" value="F:small GTPase binding"/>
    <property type="evidence" value="ECO:0007669"/>
    <property type="project" value="TreeGrafter"/>
</dbReference>
<evidence type="ECO:0000313" key="9">
    <source>
        <dbReference type="Proteomes" id="UP000260790"/>
    </source>
</evidence>
<reference evidence="8 9" key="1">
    <citation type="submission" date="2018-08" db="EMBL/GenBank/DDBJ databases">
        <title>A genome reference for cultivated species of the human gut microbiota.</title>
        <authorList>
            <person name="Zou Y."/>
            <person name="Xue W."/>
            <person name="Luo G."/>
        </authorList>
    </citation>
    <scope>NUCLEOTIDE SEQUENCE [LARGE SCALE GENOMIC DNA]</scope>
    <source>
        <strain evidence="8 9">TF10-9AT</strain>
    </source>
</reference>
<dbReference type="AlphaFoldDB" id="A0A8B2Z803"/>
<keyword evidence="6" id="KW-0472">Membrane</keyword>
<evidence type="ECO:0000256" key="6">
    <source>
        <dbReference type="SAM" id="Phobius"/>
    </source>
</evidence>
<dbReference type="GO" id="GO:0005737">
    <property type="term" value="C:cytoplasm"/>
    <property type="evidence" value="ECO:0007669"/>
    <property type="project" value="GOC"/>
</dbReference>